<evidence type="ECO:0000313" key="11">
    <source>
        <dbReference type="EMBL" id="KAF1807402.1"/>
    </source>
</evidence>
<dbReference type="FunFam" id="1.10.10.1050:FF:000003">
    <property type="entry name" value="Decapping enzyme Dcp2, putative"/>
    <property type="match status" value="1"/>
</dbReference>
<comment type="cofactor">
    <cofactor evidence="1">
        <name>Mn(2+)</name>
        <dbReference type="ChEBI" id="CHEBI:29035"/>
    </cofactor>
</comment>
<reference evidence="11 12" key="1">
    <citation type="submission" date="2019-09" db="EMBL/GenBank/DDBJ databases">
        <authorList>
            <consortium name="DOE Joint Genome Institute"/>
            <person name="Mondo S.J."/>
            <person name="Navarro-Mendoza M.I."/>
            <person name="Perez-Arques C."/>
            <person name="Panchal S."/>
            <person name="Nicolas F.E."/>
            <person name="Ganguly P."/>
            <person name="Pangilinan J."/>
            <person name="Grigoriev I."/>
            <person name="Heitman J."/>
            <person name="Sanya K."/>
            <person name="Garre V."/>
        </authorList>
    </citation>
    <scope>NUCLEOTIDE SEQUENCE [LARGE SCALE GENOMIC DNA]</scope>
    <source>
        <strain evidence="11 12">MU402</strain>
    </source>
</reference>
<keyword evidence="4" id="KW-0963">Cytoplasm</keyword>
<dbReference type="InterPro" id="IPR015797">
    <property type="entry name" value="NUDIX_hydrolase-like_dom_sf"/>
</dbReference>
<dbReference type="EMBL" id="JAAECE010000001">
    <property type="protein sequence ID" value="KAF1807402.1"/>
    <property type="molecule type" value="Genomic_DNA"/>
</dbReference>
<dbReference type="SUPFAM" id="SSF55811">
    <property type="entry name" value="Nudix"/>
    <property type="match status" value="1"/>
</dbReference>
<dbReference type="GO" id="GO:0030145">
    <property type="term" value="F:manganese ion binding"/>
    <property type="evidence" value="ECO:0007669"/>
    <property type="project" value="InterPro"/>
</dbReference>
<evidence type="ECO:0000256" key="3">
    <source>
        <dbReference type="ARBA" id="ARBA00005279"/>
    </source>
</evidence>
<dbReference type="InterPro" id="IPR007722">
    <property type="entry name" value="DCP2_BoxA"/>
</dbReference>
<accession>A0A8H4BRR7</accession>
<dbReference type="GO" id="GO:0000184">
    <property type="term" value="P:nuclear-transcribed mRNA catabolic process, nonsense-mediated decay"/>
    <property type="evidence" value="ECO:0007669"/>
    <property type="project" value="InterPro"/>
</dbReference>
<dbReference type="SUPFAM" id="SSF140586">
    <property type="entry name" value="Dcp2 domain-like"/>
    <property type="match status" value="1"/>
</dbReference>
<evidence type="ECO:0000259" key="10">
    <source>
        <dbReference type="PROSITE" id="PS51462"/>
    </source>
</evidence>
<dbReference type="GO" id="GO:0000932">
    <property type="term" value="C:P-body"/>
    <property type="evidence" value="ECO:0007669"/>
    <property type="project" value="TreeGrafter"/>
</dbReference>
<feature type="region of interest" description="Disordered" evidence="9">
    <location>
        <begin position="407"/>
        <end position="481"/>
    </location>
</feature>
<proteinExistence type="inferred from homology"/>
<feature type="domain" description="Nudix hydrolase" evidence="10">
    <location>
        <begin position="98"/>
        <end position="226"/>
    </location>
</feature>
<comment type="similarity">
    <text evidence="3">Belongs to the Nudix hydrolase family. DCP2 subfamily.</text>
</comment>
<keyword evidence="7" id="KW-0694">RNA-binding</keyword>
<dbReference type="PROSITE" id="PS00893">
    <property type="entry name" value="NUDIX_BOX"/>
    <property type="match status" value="1"/>
</dbReference>
<keyword evidence="8" id="KW-0464">Manganese</keyword>
<feature type="compositionally biased region" description="Low complexity" evidence="9">
    <location>
        <begin position="407"/>
        <end position="420"/>
    </location>
</feature>
<dbReference type="SMART" id="SM01125">
    <property type="entry name" value="DCP2"/>
    <property type="match status" value="1"/>
</dbReference>
<feature type="region of interest" description="Disordered" evidence="9">
    <location>
        <begin position="249"/>
        <end position="343"/>
    </location>
</feature>
<feature type="compositionally biased region" description="Low complexity" evidence="9">
    <location>
        <begin position="442"/>
        <end position="457"/>
    </location>
</feature>
<sequence length="481" mass="54948">MQASAVFISATFEEILDDLSSRFIINVPEAELSSVERICFQVEQAHWFYEDFIRELRPELPSFQLKTFSARIFKHCPLLHQWAHEHERAYADFMQYRFRIPVCGAIILNTNLDKCVLVKGWSSKSGWGFPKGKINQDEEYDCCAIREVLEETGYDVGPLLKKPDYIELTMREQRIRLYIIQGVPEDTQFIPRTRKEISQISWIKLDDLPTYKATEPKPGNGSLNYVKSGPYRFYMVVPFMNKLRHFVNQRKKSLKKDNHKKGSASPHPRSLAQSQATPQNPAQQPSTMIPSSPNNQPVESSNALKSLLGVKHGDGSNNGFAASPAVSQPQPENQPPQPNTNNLLDQLFATNAQHQQQQQEQASVSQQQSPNLLQKLQLASQQAQQTPDQQSGEVHRASFVEELLKQQQYNQQHQQQQQQQSPPLMNDNMRRNSLLSVLQGRSNDSSPAPSMNPSMNPLEAFLHAQNQPQQQQQQQQPYYAE</sequence>
<feature type="compositionally biased region" description="Polar residues" evidence="9">
    <location>
        <begin position="431"/>
        <end position="441"/>
    </location>
</feature>
<comment type="caution">
    <text evidence="11">The sequence shown here is derived from an EMBL/GenBank/DDBJ whole genome shotgun (WGS) entry which is preliminary data.</text>
</comment>
<evidence type="ECO:0000256" key="5">
    <source>
        <dbReference type="ARBA" id="ARBA00022723"/>
    </source>
</evidence>
<dbReference type="InterPro" id="IPR000086">
    <property type="entry name" value="NUDIX_hydrolase_dom"/>
</dbReference>
<dbReference type="CDD" id="cd03672">
    <property type="entry name" value="NUDIX_Dcp2p_Nudt20"/>
    <property type="match status" value="1"/>
</dbReference>
<dbReference type="Gene3D" id="1.10.10.1050">
    <property type="entry name" value="Dcp2, box A domain"/>
    <property type="match status" value="1"/>
</dbReference>
<name>A0A8H4BRR7_MUCCL</name>
<keyword evidence="6" id="KW-0378">Hydrolase</keyword>
<feature type="compositionally biased region" description="Polar residues" evidence="9">
    <location>
        <begin position="271"/>
        <end position="304"/>
    </location>
</feature>
<feature type="compositionally biased region" description="Low complexity" evidence="9">
    <location>
        <begin position="465"/>
        <end position="481"/>
    </location>
</feature>
<dbReference type="GO" id="GO:0000290">
    <property type="term" value="P:deadenylation-dependent decapping of nuclear-transcribed mRNA"/>
    <property type="evidence" value="ECO:0007669"/>
    <property type="project" value="InterPro"/>
</dbReference>
<keyword evidence="5" id="KW-0479">Metal-binding</keyword>
<dbReference type="Pfam" id="PF05026">
    <property type="entry name" value="DCP2"/>
    <property type="match status" value="1"/>
</dbReference>
<dbReference type="PANTHER" id="PTHR23114">
    <property type="entry name" value="M7GPPPN-MRNA HYDROLASE"/>
    <property type="match status" value="1"/>
</dbReference>
<gene>
    <name evidence="11" type="ORF">FB192DRAFT_1355539</name>
</gene>
<dbReference type="Pfam" id="PF00293">
    <property type="entry name" value="NUDIX"/>
    <property type="match status" value="1"/>
</dbReference>
<dbReference type="PROSITE" id="PS51462">
    <property type="entry name" value="NUDIX"/>
    <property type="match status" value="1"/>
</dbReference>
<organism evidence="11 12">
    <name type="scientific">Mucor circinelloides f. lusitanicus</name>
    <name type="common">Mucor racemosus var. lusitanicus</name>
    <dbReference type="NCBI Taxonomy" id="29924"/>
    <lineage>
        <taxon>Eukaryota</taxon>
        <taxon>Fungi</taxon>
        <taxon>Fungi incertae sedis</taxon>
        <taxon>Mucoromycota</taxon>
        <taxon>Mucoromycotina</taxon>
        <taxon>Mucoromycetes</taxon>
        <taxon>Mucorales</taxon>
        <taxon>Mucorineae</taxon>
        <taxon>Mucoraceae</taxon>
        <taxon>Mucor</taxon>
    </lineage>
</organism>
<dbReference type="PANTHER" id="PTHR23114:SF17">
    <property type="entry name" value="M7GPPPN-MRNA HYDROLASE"/>
    <property type="match status" value="1"/>
</dbReference>
<evidence type="ECO:0000256" key="1">
    <source>
        <dbReference type="ARBA" id="ARBA00001936"/>
    </source>
</evidence>
<evidence type="ECO:0000256" key="6">
    <source>
        <dbReference type="ARBA" id="ARBA00022801"/>
    </source>
</evidence>
<dbReference type="InterPro" id="IPR020084">
    <property type="entry name" value="NUDIX_hydrolase_CS"/>
</dbReference>
<dbReference type="InterPro" id="IPR044099">
    <property type="entry name" value="Dcp2_NUDIX"/>
</dbReference>
<dbReference type="InterPro" id="IPR036189">
    <property type="entry name" value="DCP2_BoxA_sf"/>
</dbReference>
<feature type="compositionally biased region" description="Basic residues" evidence="9">
    <location>
        <begin position="249"/>
        <end position="262"/>
    </location>
</feature>
<protein>
    <submittedName>
        <fullName evidence="11">Dcp2, box A domain-containing protein</fullName>
    </submittedName>
</protein>
<evidence type="ECO:0000256" key="4">
    <source>
        <dbReference type="ARBA" id="ARBA00022490"/>
    </source>
</evidence>
<evidence type="ECO:0000256" key="7">
    <source>
        <dbReference type="ARBA" id="ARBA00022884"/>
    </source>
</evidence>
<evidence type="ECO:0000256" key="9">
    <source>
        <dbReference type="SAM" id="MobiDB-lite"/>
    </source>
</evidence>
<evidence type="ECO:0000256" key="2">
    <source>
        <dbReference type="ARBA" id="ARBA00004496"/>
    </source>
</evidence>
<dbReference type="GO" id="GO:0140933">
    <property type="term" value="F:5'-(N(7)-methylguanosine 5'-triphospho)-[mRNA] hydrolase activity"/>
    <property type="evidence" value="ECO:0007669"/>
    <property type="project" value="InterPro"/>
</dbReference>
<dbReference type="AlphaFoldDB" id="A0A8H4BRR7"/>
<dbReference type="FunFam" id="3.90.79.10:FF:000003">
    <property type="entry name" value="M7GpppN-mRNA hydrolase isoform 2"/>
    <property type="match status" value="1"/>
</dbReference>
<evidence type="ECO:0000256" key="8">
    <source>
        <dbReference type="ARBA" id="ARBA00023211"/>
    </source>
</evidence>
<dbReference type="Proteomes" id="UP000469890">
    <property type="component" value="Unassembled WGS sequence"/>
</dbReference>
<evidence type="ECO:0000313" key="12">
    <source>
        <dbReference type="Proteomes" id="UP000469890"/>
    </source>
</evidence>
<comment type="subcellular location">
    <subcellularLocation>
        <location evidence="2">Cytoplasm</location>
    </subcellularLocation>
</comment>
<dbReference type="GO" id="GO:0003723">
    <property type="term" value="F:RNA binding"/>
    <property type="evidence" value="ECO:0007669"/>
    <property type="project" value="UniProtKB-KW"/>
</dbReference>
<dbReference type="Gene3D" id="3.90.79.10">
    <property type="entry name" value="Nucleoside Triphosphate Pyrophosphohydrolase"/>
    <property type="match status" value="1"/>
</dbReference>